<protein>
    <submittedName>
        <fullName evidence="2">Uncharacterized protein</fullName>
    </submittedName>
</protein>
<accession>A0A0F7L289</accession>
<dbReference type="EMBL" id="KR029577">
    <property type="protein sequence ID" value="AKH45955.1"/>
    <property type="molecule type" value="Genomic_DNA"/>
</dbReference>
<reference evidence="2" key="1">
    <citation type="journal article" date="2015" name="Front. Microbiol.">
        <title>Combining genomic sequencing methods to explore viral diversity and reveal potential virus-host interactions.</title>
        <authorList>
            <person name="Chow C.E."/>
            <person name="Winget D.M."/>
            <person name="White R.A.III."/>
            <person name="Hallam S.J."/>
            <person name="Suttle C.A."/>
        </authorList>
    </citation>
    <scope>NUCLEOTIDE SEQUENCE</scope>
    <source>
        <strain evidence="2">Anoxic3_1</strain>
    </source>
</reference>
<evidence type="ECO:0000256" key="1">
    <source>
        <dbReference type="SAM" id="MobiDB-lite"/>
    </source>
</evidence>
<organism evidence="2">
    <name type="scientific">uncultured marine virus</name>
    <dbReference type="NCBI Taxonomy" id="186617"/>
    <lineage>
        <taxon>Viruses</taxon>
        <taxon>environmental samples</taxon>
    </lineage>
</organism>
<proteinExistence type="predicted"/>
<feature type="region of interest" description="Disordered" evidence="1">
    <location>
        <begin position="1"/>
        <end position="29"/>
    </location>
</feature>
<name>A0A0F7L289_9VIRU</name>
<evidence type="ECO:0000313" key="2">
    <source>
        <dbReference type="EMBL" id="AKH45955.1"/>
    </source>
</evidence>
<sequence>MRDPDGRRSSLARSAGSNPEHPFPQSRLPQARLLPQTHQWLALAFPLARDRCAALRVPSRA</sequence>
<reference evidence="2" key="2">
    <citation type="submission" date="2015-03" db="EMBL/GenBank/DDBJ databases">
        <authorList>
            <person name="Chow C.-E.T."/>
            <person name="Winget D.M."/>
            <person name="White R.A.III."/>
            <person name="Hallam S.J."/>
            <person name="Suttle C.A."/>
        </authorList>
    </citation>
    <scope>NUCLEOTIDE SEQUENCE</scope>
    <source>
        <strain evidence="2">Anoxic3_1</strain>
    </source>
</reference>